<dbReference type="EMBL" id="AP018712">
    <property type="protein sequence ID" value="BBE31207.1"/>
    <property type="molecule type" value="Genomic_DNA"/>
</dbReference>
<evidence type="ECO:0000256" key="1">
    <source>
        <dbReference type="SAM" id="Phobius"/>
    </source>
</evidence>
<sequence>MQNFVIGLIFFALVLILYLIFFKKDPIKIKKAAKKGSKNLIQNSIRIFSVFLILGILQSFLSKESVGNFLLNFSNIKGIFSGIITGALMMGPPATGYPIGQYLLENNATISLVSAFLLSWVMLGIISLSLEFKYLGKKFTLLRNFFALIAIFFIALVMEGLL</sequence>
<keyword evidence="1" id="KW-0812">Transmembrane</keyword>
<keyword evidence="1" id="KW-0472">Membrane</keyword>
<dbReference type="RefSeq" id="WP_190613611.1">
    <property type="nucleotide sequence ID" value="NZ_AP018712.1"/>
</dbReference>
<dbReference type="Proteomes" id="UP000516361">
    <property type="component" value="Chromosome"/>
</dbReference>
<feature type="transmembrane region" description="Helical" evidence="1">
    <location>
        <begin position="141"/>
        <end position="158"/>
    </location>
</feature>
<feature type="transmembrane region" description="Helical" evidence="1">
    <location>
        <begin position="43"/>
        <end position="61"/>
    </location>
</feature>
<dbReference type="InParanoid" id="A0A7G1G8D1"/>
<accession>A0A7G1G8D1</accession>
<protein>
    <recommendedName>
        <fullName evidence="4">Permease</fullName>
    </recommendedName>
</protein>
<evidence type="ECO:0008006" key="4">
    <source>
        <dbReference type="Google" id="ProtNLM"/>
    </source>
</evidence>
<organism evidence="2 3">
    <name type="scientific">Tepiditoga spiralis</name>
    <dbReference type="NCBI Taxonomy" id="2108365"/>
    <lineage>
        <taxon>Bacteria</taxon>
        <taxon>Thermotogati</taxon>
        <taxon>Thermotogota</taxon>
        <taxon>Thermotogae</taxon>
        <taxon>Petrotogales</taxon>
        <taxon>Petrotogaceae</taxon>
        <taxon>Tepiditoga</taxon>
    </lineage>
</organism>
<feature type="transmembrane region" description="Helical" evidence="1">
    <location>
        <begin position="108"/>
        <end position="129"/>
    </location>
</feature>
<proteinExistence type="predicted"/>
<dbReference type="KEGG" id="ocy:OSSY52_13480"/>
<evidence type="ECO:0000313" key="3">
    <source>
        <dbReference type="Proteomes" id="UP000516361"/>
    </source>
</evidence>
<reference evidence="2 3" key="1">
    <citation type="submission" date="2018-06" db="EMBL/GenBank/DDBJ databases">
        <title>Genome sequencing of Oceanotoga sp. sy52.</title>
        <authorList>
            <person name="Mori K."/>
        </authorList>
    </citation>
    <scope>NUCLEOTIDE SEQUENCE [LARGE SCALE GENOMIC DNA]</scope>
    <source>
        <strain evidence="3">sy52</strain>
    </source>
</reference>
<dbReference type="AlphaFoldDB" id="A0A7G1G8D1"/>
<keyword evidence="3" id="KW-1185">Reference proteome</keyword>
<gene>
    <name evidence="2" type="ORF">OSSY52_13480</name>
</gene>
<keyword evidence="1" id="KW-1133">Transmembrane helix</keyword>
<name>A0A7G1G8D1_9BACT</name>
<feature type="transmembrane region" description="Helical" evidence="1">
    <location>
        <begin position="6"/>
        <end position="22"/>
    </location>
</feature>
<evidence type="ECO:0000313" key="2">
    <source>
        <dbReference type="EMBL" id="BBE31207.1"/>
    </source>
</evidence>